<feature type="compositionally biased region" description="Basic residues" evidence="1">
    <location>
        <begin position="61"/>
        <end position="74"/>
    </location>
</feature>
<reference evidence="2" key="1">
    <citation type="submission" date="2021-01" db="EMBL/GenBank/DDBJ databases">
        <authorList>
            <person name="Corre E."/>
            <person name="Pelletier E."/>
            <person name="Niang G."/>
            <person name="Scheremetjew M."/>
            <person name="Finn R."/>
            <person name="Kale V."/>
            <person name="Holt S."/>
            <person name="Cochrane G."/>
            <person name="Meng A."/>
            <person name="Brown T."/>
            <person name="Cohen L."/>
        </authorList>
    </citation>
    <scope>NUCLEOTIDE SEQUENCE</scope>
</reference>
<protein>
    <submittedName>
        <fullName evidence="2">Uncharacterized protein</fullName>
    </submittedName>
</protein>
<evidence type="ECO:0000256" key="1">
    <source>
        <dbReference type="SAM" id="MobiDB-lite"/>
    </source>
</evidence>
<evidence type="ECO:0000313" key="2">
    <source>
        <dbReference type="EMBL" id="CAE0317949.1"/>
    </source>
</evidence>
<feature type="region of interest" description="Disordered" evidence="1">
    <location>
        <begin position="18"/>
        <end position="124"/>
    </location>
</feature>
<dbReference type="EMBL" id="HBIF01001429">
    <property type="protein sequence ID" value="CAE0317949.1"/>
    <property type="molecule type" value="Transcribed_RNA"/>
</dbReference>
<organism evidence="2">
    <name type="scientific">Fabrea salina</name>
    <dbReference type="NCBI Taxonomy" id="342563"/>
    <lineage>
        <taxon>Eukaryota</taxon>
        <taxon>Sar</taxon>
        <taxon>Alveolata</taxon>
        <taxon>Ciliophora</taxon>
        <taxon>Postciliodesmatophora</taxon>
        <taxon>Heterotrichea</taxon>
        <taxon>Heterotrichida</taxon>
        <taxon>Fabreidae</taxon>
        <taxon>Fabrea</taxon>
    </lineage>
</organism>
<proteinExistence type="predicted"/>
<accession>A0A7S3MS52</accession>
<dbReference type="AlphaFoldDB" id="A0A7S3MS52"/>
<feature type="compositionally biased region" description="Polar residues" evidence="1">
    <location>
        <begin position="93"/>
        <end position="102"/>
    </location>
</feature>
<sequence>MKKIVRIVLSCCSAVENENLENKTKEVQNSDLSEVPEKEECPQSNAEDSEQLSGFVEKSKKEKSKKKKTKKAKDRSRAASEPNVFKPRRGSKPSATNSTSKIPQPEPVEKKPLRGILKKPRNKS</sequence>
<gene>
    <name evidence="2" type="ORF">FSAL1345_LOCUS1218</name>
</gene>
<name>A0A7S3MS52_9CILI</name>